<evidence type="ECO:0000313" key="2">
    <source>
        <dbReference type="EMBL" id="QLL32879.1"/>
    </source>
</evidence>
<reference evidence="2 3" key="1">
    <citation type="submission" date="2020-06" db="EMBL/GenBank/DDBJ databases">
        <title>The yeast mating-type switching endonuclease HO is a domesticated member of an unorthodox homing genetic element family.</title>
        <authorList>
            <person name="Coughlan A.Y."/>
            <person name="Lombardi L."/>
            <person name="Braun-Galleani S."/>
            <person name="Martos A.R."/>
            <person name="Galeote V."/>
            <person name="Bigey F."/>
            <person name="Dequin S."/>
            <person name="Byrne K.P."/>
            <person name="Wolfe K.H."/>
        </authorList>
    </citation>
    <scope>NUCLEOTIDE SEQUENCE [LARGE SCALE GENOMIC DNA]</scope>
    <source>
        <strain evidence="2 3">CBS764</strain>
    </source>
</reference>
<feature type="compositionally biased region" description="Basic and acidic residues" evidence="1">
    <location>
        <begin position="7"/>
        <end position="26"/>
    </location>
</feature>
<feature type="region of interest" description="Disordered" evidence="1">
    <location>
        <begin position="1"/>
        <end position="168"/>
    </location>
</feature>
<organism evidence="2 3">
    <name type="scientific">Torulaspora globosa</name>
    <dbReference type="NCBI Taxonomy" id="48254"/>
    <lineage>
        <taxon>Eukaryota</taxon>
        <taxon>Fungi</taxon>
        <taxon>Dikarya</taxon>
        <taxon>Ascomycota</taxon>
        <taxon>Saccharomycotina</taxon>
        <taxon>Saccharomycetes</taxon>
        <taxon>Saccharomycetales</taxon>
        <taxon>Saccharomycetaceae</taxon>
        <taxon>Torulaspora</taxon>
    </lineage>
</organism>
<evidence type="ECO:0000313" key="3">
    <source>
        <dbReference type="Proteomes" id="UP000515788"/>
    </source>
</evidence>
<keyword evidence="3" id="KW-1185">Reference proteome</keyword>
<protein>
    <submittedName>
        <fullName evidence="2">Uncharacterized protein</fullName>
    </submittedName>
</protein>
<evidence type="ECO:0000256" key="1">
    <source>
        <dbReference type="SAM" id="MobiDB-lite"/>
    </source>
</evidence>
<dbReference type="RefSeq" id="XP_037139553.1">
    <property type="nucleotide sequence ID" value="XM_037283657.1"/>
</dbReference>
<accession>A0A7G3ZH93</accession>
<feature type="compositionally biased region" description="Basic and acidic residues" evidence="1">
    <location>
        <begin position="47"/>
        <end position="56"/>
    </location>
</feature>
<proteinExistence type="predicted"/>
<gene>
    <name evidence="2" type="ORF">HG536_0D04010</name>
</gene>
<sequence length="168" mass="18359">MANLLNKFKEKLEGDDHHDRDDRDNEGFEQGEGVTEHHRGIRQGTRRKQEESDRSELYSGTSQGYEGVPSEDTGAYMHSGNTGRDRDSSRAETNLGGDRDMMEEADADTFTSGQGQQARRGMAKDWSQQSGSYNAEQSGSYSSGTGMGSGRGSGNEEMMGSDRGGGNW</sequence>
<dbReference type="GeneID" id="59326046"/>
<dbReference type="Proteomes" id="UP000515788">
    <property type="component" value="Chromosome 4"/>
</dbReference>
<name>A0A7G3ZH93_9SACH</name>
<dbReference type="OrthoDB" id="10362262at2759"/>
<feature type="compositionally biased region" description="Polar residues" evidence="1">
    <location>
        <begin position="126"/>
        <end position="137"/>
    </location>
</feature>
<dbReference type="EMBL" id="CP059249">
    <property type="protein sequence ID" value="QLL32879.1"/>
    <property type="molecule type" value="Genomic_DNA"/>
</dbReference>
<dbReference type="KEGG" id="tgb:HG536_0D04010"/>
<dbReference type="AlphaFoldDB" id="A0A7G3ZH93"/>